<dbReference type="PROSITE" id="PS51186">
    <property type="entry name" value="GNAT"/>
    <property type="match status" value="1"/>
</dbReference>
<dbReference type="GO" id="GO:0016747">
    <property type="term" value="F:acyltransferase activity, transferring groups other than amino-acyl groups"/>
    <property type="evidence" value="ECO:0007669"/>
    <property type="project" value="InterPro"/>
</dbReference>
<accession>A0A7C1AYS6</accession>
<dbReference type="InterPro" id="IPR000182">
    <property type="entry name" value="GNAT_dom"/>
</dbReference>
<dbReference type="SUPFAM" id="SSF55729">
    <property type="entry name" value="Acyl-CoA N-acyltransferases (Nat)"/>
    <property type="match status" value="1"/>
</dbReference>
<keyword evidence="2" id="KW-0012">Acyltransferase</keyword>
<feature type="domain" description="N-acetyltransferase" evidence="3">
    <location>
        <begin position="21"/>
        <end position="183"/>
    </location>
</feature>
<proteinExistence type="predicted"/>
<dbReference type="PANTHER" id="PTHR43877:SF1">
    <property type="entry name" value="ACETYLTRANSFERASE"/>
    <property type="match status" value="1"/>
</dbReference>
<comment type="caution">
    <text evidence="4">The sequence shown here is derived from an EMBL/GenBank/DDBJ whole genome shotgun (WGS) entry which is preliminary data.</text>
</comment>
<evidence type="ECO:0000256" key="1">
    <source>
        <dbReference type="ARBA" id="ARBA00022679"/>
    </source>
</evidence>
<dbReference type="Gene3D" id="3.40.630.30">
    <property type="match status" value="1"/>
</dbReference>
<dbReference type="InterPro" id="IPR016181">
    <property type="entry name" value="Acyl_CoA_acyltransferase"/>
</dbReference>
<dbReference type="Proteomes" id="UP000886355">
    <property type="component" value="Unassembled WGS sequence"/>
</dbReference>
<dbReference type="EMBL" id="DQZW01000245">
    <property type="protein sequence ID" value="HDL90282.1"/>
    <property type="molecule type" value="Genomic_DNA"/>
</dbReference>
<keyword evidence="1" id="KW-0808">Transferase</keyword>
<evidence type="ECO:0000256" key="2">
    <source>
        <dbReference type="ARBA" id="ARBA00023315"/>
    </source>
</evidence>
<dbReference type="CDD" id="cd04301">
    <property type="entry name" value="NAT_SF"/>
    <property type="match status" value="1"/>
</dbReference>
<evidence type="ECO:0000259" key="3">
    <source>
        <dbReference type="PROSITE" id="PS51186"/>
    </source>
</evidence>
<gene>
    <name evidence="4" type="ORF">ENG14_05205</name>
</gene>
<dbReference type="Pfam" id="PF00583">
    <property type="entry name" value="Acetyltransf_1"/>
    <property type="match status" value="1"/>
</dbReference>
<dbReference type="PANTHER" id="PTHR43877">
    <property type="entry name" value="AMINOALKYLPHOSPHONATE N-ACETYLTRANSFERASE-RELATED-RELATED"/>
    <property type="match status" value="1"/>
</dbReference>
<evidence type="ECO:0000313" key="4">
    <source>
        <dbReference type="EMBL" id="HDL90282.1"/>
    </source>
</evidence>
<name>A0A7C1AYS6_9BACT</name>
<reference evidence="4" key="1">
    <citation type="journal article" date="2020" name="mSystems">
        <title>Genome- and Community-Level Interaction Insights into Carbon Utilization and Element Cycling Functions of Hydrothermarchaeota in Hydrothermal Sediment.</title>
        <authorList>
            <person name="Zhou Z."/>
            <person name="Liu Y."/>
            <person name="Xu W."/>
            <person name="Pan J."/>
            <person name="Luo Z.H."/>
            <person name="Li M."/>
        </authorList>
    </citation>
    <scope>NUCLEOTIDE SEQUENCE [LARGE SCALE GENOMIC DNA]</scope>
    <source>
        <strain evidence="4">HyVt-19</strain>
    </source>
</reference>
<protein>
    <submittedName>
        <fullName evidence="4">GNAT family N-acetyltransferase</fullName>
    </submittedName>
</protein>
<sequence length="204" mass="23257">MGGEETIFGTKEVTLRSGKRITIRPMIAEDEQALLEFFRELPDKLLVFLRHNVRDPAVIREWVEHLSYDRVLPLLALDGSKIVADVTLHRISHGWKRHIGQVRIVVSPDYQGHGLATAMLNEVVELAAELGLEKLWAEVPLDSIAAVRAFRNAGFGCKAVIEGLVKDAEDNNMDILIMVCDIERYFDRKWLSKDINLHHQIIRE</sequence>
<dbReference type="AlphaFoldDB" id="A0A7C1AYS6"/>
<organism evidence="4">
    <name type="scientific">Thermodesulforhabdus norvegica</name>
    <dbReference type="NCBI Taxonomy" id="39841"/>
    <lineage>
        <taxon>Bacteria</taxon>
        <taxon>Pseudomonadati</taxon>
        <taxon>Thermodesulfobacteriota</taxon>
        <taxon>Syntrophobacteria</taxon>
        <taxon>Syntrophobacterales</taxon>
        <taxon>Thermodesulforhabdaceae</taxon>
        <taxon>Thermodesulforhabdus</taxon>
    </lineage>
</organism>
<dbReference type="InterPro" id="IPR050832">
    <property type="entry name" value="Bact_Acetyltransf"/>
</dbReference>